<dbReference type="Proteomes" id="UP000187609">
    <property type="component" value="Unassembled WGS sequence"/>
</dbReference>
<feature type="non-terminal residue" evidence="1">
    <location>
        <position position="141"/>
    </location>
</feature>
<comment type="caution">
    <text evidence="1">The sequence shown here is derived from an EMBL/GenBank/DDBJ whole genome shotgun (WGS) entry which is preliminary data.</text>
</comment>
<dbReference type="EMBL" id="MJEQ01037185">
    <property type="protein sequence ID" value="OIT05053.1"/>
    <property type="molecule type" value="Genomic_DNA"/>
</dbReference>
<dbReference type="SMR" id="A0A1J6IIX2"/>
<accession>A0A1J6IIX2</accession>
<evidence type="ECO:0000313" key="2">
    <source>
        <dbReference type="Proteomes" id="UP000187609"/>
    </source>
</evidence>
<dbReference type="Gramene" id="OIT05053">
    <property type="protein sequence ID" value="OIT05053"/>
    <property type="gene ID" value="A4A49_65096"/>
</dbReference>
<dbReference type="AlphaFoldDB" id="A0A1J6IIX2"/>
<organism evidence="1 2">
    <name type="scientific">Nicotiana attenuata</name>
    <name type="common">Coyote tobacco</name>
    <dbReference type="NCBI Taxonomy" id="49451"/>
    <lineage>
        <taxon>Eukaryota</taxon>
        <taxon>Viridiplantae</taxon>
        <taxon>Streptophyta</taxon>
        <taxon>Embryophyta</taxon>
        <taxon>Tracheophyta</taxon>
        <taxon>Spermatophyta</taxon>
        <taxon>Magnoliopsida</taxon>
        <taxon>eudicotyledons</taxon>
        <taxon>Gunneridae</taxon>
        <taxon>Pentapetalae</taxon>
        <taxon>asterids</taxon>
        <taxon>lamiids</taxon>
        <taxon>Solanales</taxon>
        <taxon>Solanaceae</taxon>
        <taxon>Nicotianoideae</taxon>
        <taxon>Nicotianeae</taxon>
        <taxon>Nicotiana</taxon>
    </lineage>
</organism>
<protein>
    <recommendedName>
        <fullName evidence="3">Retrotransposon gag domain-containing protein</fullName>
    </recommendedName>
</protein>
<name>A0A1J6IIX2_NICAT</name>
<evidence type="ECO:0008006" key="3">
    <source>
        <dbReference type="Google" id="ProtNLM"/>
    </source>
</evidence>
<evidence type="ECO:0000313" key="1">
    <source>
        <dbReference type="EMBL" id="OIT05053.1"/>
    </source>
</evidence>
<reference evidence="1" key="1">
    <citation type="submission" date="2016-11" db="EMBL/GenBank/DDBJ databases">
        <title>The genome of Nicotiana attenuata.</title>
        <authorList>
            <person name="Xu S."/>
            <person name="Brockmoeller T."/>
            <person name="Gaquerel E."/>
            <person name="Navarro A."/>
            <person name="Kuhl H."/>
            <person name="Gase K."/>
            <person name="Ling Z."/>
            <person name="Zhou W."/>
            <person name="Kreitzer C."/>
            <person name="Stanke M."/>
            <person name="Tang H."/>
            <person name="Lyons E."/>
            <person name="Pandey P."/>
            <person name="Pandey S.P."/>
            <person name="Timmermann B."/>
            <person name="Baldwin I.T."/>
        </authorList>
    </citation>
    <scope>NUCLEOTIDE SEQUENCE [LARGE SCALE GENOMIC DNA]</scope>
    <source>
        <strain evidence="1">UT</strain>
    </source>
</reference>
<proteinExistence type="predicted"/>
<gene>
    <name evidence="1" type="ORF">A4A49_65096</name>
</gene>
<sequence length="141" mass="16880">MEDQKVLKAFIDDSIRGSIQDVKDSFSKEIAEMRELLKEVIVRQDHGPANTTLRHRPEFGRFYGANQEAWIFQAERYFDFYRIELDEQLTVASFYLDGEALEWYRWLFRNKQLVDWPHFADKVRIRFKQKGLESAEGRLAK</sequence>
<keyword evidence="2" id="KW-1185">Reference proteome</keyword>